<dbReference type="Gene3D" id="1.25.10.10">
    <property type="entry name" value="Leucine-rich Repeat Variant"/>
    <property type="match status" value="1"/>
</dbReference>
<protein>
    <submittedName>
        <fullName evidence="1">10652_t:CDS:1</fullName>
    </submittedName>
</protein>
<dbReference type="Proteomes" id="UP000789508">
    <property type="component" value="Unassembled WGS sequence"/>
</dbReference>
<dbReference type="PANTHER" id="PTHR13109:SF7">
    <property type="entry name" value="NEUROCHONDRIN"/>
    <property type="match status" value="1"/>
</dbReference>
<dbReference type="SUPFAM" id="SSF48371">
    <property type="entry name" value="ARM repeat"/>
    <property type="match status" value="1"/>
</dbReference>
<evidence type="ECO:0000313" key="1">
    <source>
        <dbReference type="EMBL" id="CAG8500784.1"/>
    </source>
</evidence>
<dbReference type="PANTHER" id="PTHR13109">
    <property type="entry name" value="NEUROCHONDRIN"/>
    <property type="match status" value="1"/>
</dbReference>
<evidence type="ECO:0000313" key="2">
    <source>
        <dbReference type="Proteomes" id="UP000789508"/>
    </source>
</evidence>
<dbReference type="InterPro" id="IPR016024">
    <property type="entry name" value="ARM-type_fold"/>
</dbReference>
<dbReference type="Pfam" id="PF05536">
    <property type="entry name" value="Neurochondrin"/>
    <property type="match status" value="1"/>
</dbReference>
<keyword evidence="2" id="KW-1185">Reference proteome</keyword>
<reference evidence="1" key="1">
    <citation type="submission" date="2021-06" db="EMBL/GenBank/DDBJ databases">
        <authorList>
            <person name="Kallberg Y."/>
            <person name="Tangrot J."/>
            <person name="Rosling A."/>
        </authorList>
    </citation>
    <scope>NUCLEOTIDE SEQUENCE</scope>
    <source>
        <strain evidence="1">FL130A</strain>
    </source>
</reference>
<name>A0A9N9F0A6_9GLOM</name>
<dbReference type="AlphaFoldDB" id="A0A9N9F0A6"/>
<organism evidence="1 2">
    <name type="scientific">Ambispora leptoticha</name>
    <dbReference type="NCBI Taxonomy" id="144679"/>
    <lineage>
        <taxon>Eukaryota</taxon>
        <taxon>Fungi</taxon>
        <taxon>Fungi incertae sedis</taxon>
        <taxon>Mucoromycota</taxon>
        <taxon>Glomeromycotina</taxon>
        <taxon>Glomeromycetes</taxon>
        <taxon>Archaeosporales</taxon>
        <taxon>Ambisporaceae</taxon>
        <taxon>Ambispora</taxon>
    </lineage>
</organism>
<dbReference type="OrthoDB" id="8962942at2759"/>
<dbReference type="EMBL" id="CAJVPS010000646">
    <property type="protein sequence ID" value="CAG8500784.1"/>
    <property type="molecule type" value="Genomic_DNA"/>
</dbReference>
<gene>
    <name evidence="1" type="ORF">ALEPTO_LOCUS3472</name>
</gene>
<sequence length="642" mass="73179">MTFKQTQEFENEIEKCLELLSPSTSDEEKFVALMLLPRFLKQDPNNVKVVFEAMDFKFLERLLRTKSSTTTEVSETTLKAIAVQILYCFCGLDELLSKKQLLARIPSLANSIAPNDNNEMTKDILKIFMRLSSTQDALIRMTQMETLSKILLCVTSSQDEEVKSLGLQVIRHIAHGIFTILTKEETFLNTISLEDALSSILFALSSSFRVNQSQLKFDILEALTEIFSNFSEKGKINFKPQQSTIWLQNMRFGLREILSSRIGTQQRDKALSLIHHLLFHFGAEWLFSSPEKPADKESKDTKFGALVVQLACVEIRLILDELAEQQSKNNKDINSRHEQILPACYFILEKTIEYLSQISEGDNDESAMATFVSNFDPDLLLRLRSVMTETFRIIIEYLLDVKNGLVSIEEAAHDSTIIASIRVLSAWLSEENSLEKEVCSIIPLLIDLSRYRLKNDMDSNLLNILIPAFLNLTSQDAPRETFIDHNGQEILFTHITKTWTNSSINEFNSISETNYNDLLGSLQILLNLLVSEKENFIAPNENELWKIVKIGEQIAQVFGSRLKSEDYPSSMANQMILVANTLLFCLLVISSTEQLDSTESATAENITRLAVNFYQDKKKLMSEPSIRRQIEELIFLGERILK</sequence>
<dbReference type="InterPro" id="IPR011989">
    <property type="entry name" value="ARM-like"/>
</dbReference>
<dbReference type="InterPro" id="IPR008709">
    <property type="entry name" value="Neurochondrin"/>
</dbReference>
<comment type="caution">
    <text evidence="1">The sequence shown here is derived from an EMBL/GenBank/DDBJ whole genome shotgun (WGS) entry which is preliminary data.</text>
</comment>
<proteinExistence type="predicted"/>
<accession>A0A9N9F0A6</accession>